<dbReference type="AlphaFoldDB" id="A0A8X8LCI3"/>
<dbReference type="SUPFAM" id="SSF54106">
    <property type="entry name" value="LysM domain"/>
    <property type="match status" value="2"/>
</dbReference>
<evidence type="ECO:0000256" key="1">
    <source>
        <dbReference type="SAM" id="MobiDB-lite"/>
    </source>
</evidence>
<dbReference type="CDD" id="cd00118">
    <property type="entry name" value="LysM"/>
    <property type="match status" value="2"/>
</dbReference>
<reference evidence="3 4" key="1">
    <citation type="submission" date="2016-10" db="EMBL/GenBank/DDBJ databases">
        <authorList>
            <person name="Varghese N."/>
            <person name="Submissions S."/>
        </authorList>
    </citation>
    <scope>NUCLEOTIDE SEQUENCE [LARGE SCALE GENOMIC DNA]</scope>
    <source>
        <strain evidence="3 4">DSM 25353</strain>
    </source>
</reference>
<feature type="domain" description="LysM" evidence="2">
    <location>
        <begin position="114"/>
        <end position="158"/>
    </location>
</feature>
<gene>
    <name evidence="3" type="ORF">SAMN05444410_101627</name>
</gene>
<dbReference type="Proteomes" id="UP000198711">
    <property type="component" value="Unassembled WGS sequence"/>
</dbReference>
<feature type="region of interest" description="Disordered" evidence="1">
    <location>
        <begin position="178"/>
        <end position="230"/>
    </location>
</feature>
<dbReference type="Gene3D" id="3.10.350.10">
    <property type="entry name" value="LysM domain"/>
    <property type="match status" value="2"/>
</dbReference>
<feature type="compositionally biased region" description="Basic and acidic residues" evidence="1">
    <location>
        <begin position="205"/>
        <end position="215"/>
    </location>
</feature>
<name>A0A8X8LCI3_9BACT</name>
<dbReference type="EMBL" id="FNNO01000001">
    <property type="protein sequence ID" value="SDW25543.1"/>
    <property type="molecule type" value="Genomic_DNA"/>
</dbReference>
<comment type="caution">
    <text evidence="3">The sequence shown here is derived from an EMBL/GenBank/DDBJ whole genome shotgun (WGS) entry which is preliminary data.</text>
</comment>
<protein>
    <submittedName>
        <fullName evidence="3">LysM domain-containing protein</fullName>
    </submittedName>
</protein>
<dbReference type="PANTHER" id="PTHR33734">
    <property type="entry name" value="LYSM DOMAIN-CONTAINING GPI-ANCHORED PROTEIN 2"/>
    <property type="match status" value="1"/>
</dbReference>
<dbReference type="InterPro" id="IPR036779">
    <property type="entry name" value="LysM_dom_sf"/>
</dbReference>
<sequence length="340" mass="36882">MENIKRLDLQHCNPQKRMKNFGWLIVCFFVVSTAQAQEKLVALGKAPALYVKHKVAGGEVLSGIASHYGTTSIQLAKFNGIKVATLLKKGIILKIPLTRNNLAQGQSASFNEPVYHTVAKGDNLFHISQSFNNVNIQLLRDWNGLKRDVIRDGQLLIVGYIKGGKRNEVAAAPAVTAPVDAPPASVNTSTPAPVAKKNQQPPVTEPKKESVEVKNEAPQQQTANADIKYDPKPGDEGYFALQFANHPETATQQFHSGDAGIFKTISGWTDRKFYVLMNDVPPGTIVRITSTSNKSICAKVLDKLVETKGGAGLLLRMSNAAAVALDMTDGKSTVSVTYFE</sequence>
<dbReference type="SMART" id="SM00257">
    <property type="entry name" value="LysM"/>
    <property type="match status" value="2"/>
</dbReference>
<dbReference type="InterPro" id="IPR018392">
    <property type="entry name" value="LysM"/>
</dbReference>
<keyword evidence="4" id="KW-1185">Reference proteome</keyword>
<organism evidence="3 4">
    <name type="scientific">Hydrobacter penzbergensis</name>
    <dbReference type="NCBI Taxonomy" id="1235997"/>
    <lineage>
        <taxon>Bacteria</taxon>
        <taxon>Pseudomonadati</taxon>
        <taxon>Bacteroidota</taxon>
        <taxon>Chitinophagia</taxon>
        <taxon>Chitinophagales</taxon>
        <taxon>Chitinophagaceae</taxon>
        <taxon>Hydrobacter</taxon>
    </lineage>
</organism>
<dbReference type="Pfam" id="PF01476">
    <property type="entry name" value="LysM"/>
    <property type="match status" value="2"/>
</dbReference>
<feature type="domain" description="LysM" evidence="2">
    <location>
        <begin position="51"/>
        <end position="95"/>
    </location>
</feature>
<proteinExistence type="predicted"/>
<evidence type="ECO:0000259" key="2">
    <source>
        <dbReference type="PROSITE" id="PS51782"/>
    </source>
</evidence>
<accession>A0A8X8LCI3</accession>
<evidence type="ECO:0000313" key="3">
    <source>
        <dbReference type="EMBL" id="SDW25543.1"/>
    </source>
</evidence>
<dbReference type="PROSITE" id="PS51782">
    <property type="entry name" value="LYSM"/>
    <property type="match status" value="2"/>
</dbReference>
<dbReference type="PANTHER" id="PTHR33734:SF22">
    <property type="entry name" value="MEMBRANE-BOUND LYTIC MUREIN TRANSGLYCOSYLASE D"/>
    <property type="match status" value="1"/>
</dbReference>
<feature type="compositionally biased region" description="Polar residues" evidence="1">
    <location>
        <begin position="187"/>
        <end position="202"/>
    </location>
</feature>
<evidence type="ECO:0000313" key="4">
    <source>
        <dbReference type="Proteomes" id="UP000198711"/>
    </source>
</evidence>